<dbReference type="NCBIfam" id="NF001236">
    <property type="entry name" value="PRK00203.1"/>
    <property type="match status" value="1"/>
</dbReference>
<organism evidence="13 14">
    <name type="scientific">Salinarimonas ramus</name>
    <dbReference type="NCBI Taxonomy" id="690164"/>
    <lineage>
        <taxon>Bacteria</taxon>
        <taxon>Pseudomonadati</taxon>
        <taxon>Pseudomonadota</taxon>
        <taxon>Alphaproteobacteria</taxon>
        <taxon>Hyphomicrobiales</taxon>
        <taxon>Salinarimonadaceae</taxon>
        <taxon>Salinarimonas</taxon>
    </lineage>
</organism>
<evidence type="ECO:0000313" key="14">
    <source>
        <dbReference type="Proteomes" id="UP000600449"/>
    </source>
</evidence>
<feature type="domain" description="RNase H type-1" evidence="12">
    <location>
        <begin position="10"/>
        <end position="151"/>
    </location>
</feature>
<evidence type="ECO:0000259" key="12">
    <source>
        <dbReference type="PROSITE" id="PS50879"/>
    </source>
</evidence>
<dbReference type="PANTHER" id="PTHR10642">
    <property type="entry name" value="RIBONUCLEASE H1"/>
    <property type="match status" value="1"/>
</dbReference>
<evidence type="ECO:0000256" key="2">
    <source>
        <dbReference type="ARBA" id="ARBA00004065"/>
    </source>
</evidence>
<comment type="cofactor">
    <cofactor evidence="11">
        <name>Mg(2+)</name>
        <dbReference type="ChEBI" id="CHEBI:18420"/>
    </cofactor>
    <text evidence="11">Binds 1 Mg(2+) ion per subunit. May bind a second metal ion at a regulatory site, or after substrate binding.</text>
</comment>
<dbReference type="InterPro" id="IPR012337">
    <property type="entry name" value="RNaseH-like_sf"/>
</dbReference>
<dbReference type="GO" id="GO:0003676">
    <property type="term" value="F:nucleic acid binding"/>
    <property type="evidence" value="ECO:0007669"/>
    <property type="project" value="InterPro"/>
</dbReference>
<keyword evidence="6 11" id="KW-0540">Nuclease</keyword>
<comment type="caution">
    <text evidence="13">The sequence shown here is derived from an EMBL/GenBank/DDBJ whole genome shotgun (WGS) entry which is preliminary data.</text>
</comment>
<dbReference type="Proteomes" id="UP000600449">
    <property type="component" value="Unassembled WGS sequence"/>
</dbReference>
<evidence type="ECO:0000256" key="6">
    <source>
        <dbReference type="ARBA" id="ARBA00022722"/>
    </source>
</evidence>
<dbReference type="EC" id="3.1.26.4" evidence="5 11"/>
<dbReference type="GO" id="GO:0000287">
    <property type="term" value="F:magnesium ion binding"/>
    <property type="evidence" value="ECO:0007669"/>
    <property type="project" value="UniProtKB-UniRule"/>
</dbReference>
<evidence type="ECO:0000256" key="8">
    <source>
        <dbReference type="ARBA" id="ARBA00022759"/>
    </source>
</evidence>
<evidence type="ECO:0000256" key="3">
    <source>
        <dbReference type="ARBA" id="ARBA00005300"/>
    </source>
</evidence>
<sequence length="153" mass="16606">MSASAAQKPGTPRVTIYTDGACKGNPGPGGWGALLLFGEREKELVGGEAVTTNNRMELMAAISALEALKRPCAVDLYTDSQYVRNGITTWLAGWKAKGWRTAAKAPVKNEDLWRRLDTARSTHDVTWHWVKGHADDPLNHRVDALANAGVPRG</sequence>
<protein>
    <recommendedName>
        <fullName evidence="5 11">Ribonuclease H</fullName>
        <shortName evidence="11">RNase H</shortName>
        <ecNumber evidence="5 11">3.1.26.4</ecNumber>
    </recommendedName>
</protein>
<evidence type="ECO:0000256" key="7">
    <source>
        <dbReference type="ARBA" id="ARBA00022723"/>
    </source>
</evidence>
<dbReference type="CDD" id="cd09278">
    <property type="entry name" value="RNase_HI_prokaryote_like"/>
    <property type="match status" value="1"/>
</dbReference>
<comment type="catalytic activity">
    <reaction evidence="1 11">
        <text>Endonucleolytic cleavage to 5'-phosphomonoester.</text>
        <dbReference type="EC" id="3.1.26.4"/>
    </reaction>
</comment>
<dbReference type="PROSITE" id="PS50879">
    <property type="entry name" value="RNASE_H_1"/>
    <property type="match status" value="1"/>
</dbReference>
<dbReference type="EMBL" id="BMMF01000009">
    <property type="protein sequence ID" value="GGK41879.1"/>
    <property type="molecule type" value="Genomic_DNA"/>
</dbReference>
<evidence type="ECO:0000256" key="9">
    <source>
        <dbReference type="ARBA" id="ARBA00022801"/>
    </source>
</evidence>
<dbReference type="InterPro" id="IPR050092">
    <property type="entry name" value="RNase_H"/>
</dbReference>
<proteinExistence type="inferred from homology"/>
<dbReference type="AlphaFoldDB" id="A0A917QBU2"/>
<keyword evidence="8 11" id="KW-0255">Endonuclease</keyword>
<evidence type="ECO:0000313" key="13">
    <source>
        <dbReference type="EMBL" id="GGK41879.1"/>
    </source>
</evidence>
<feature type="binding site" evidence="11">
    <location>
        <position position="143"/>
    </location>
    <ligand>
        <name>Mg(2+)</name>
        <dbReference type="ChEBI" id="CHEBI:18420"/>
        <label>2</label>
    </ligand>
</feature>
<evidence type="ECO:0000256" key="5">
    <source>
        <dbReference type="ARBA" id="ARBA00012180"/>
    </source>
</evidence>
<keyword evidence="7 11" id="KW-0479">Metal-binding</keyword>
<comment type="subunit">
    <text evidence="4 11">Monomer.</text>
</comment>
<dbReference type="InterPro" id="IPR002156">
    <property type="entry name" value="RNaseH_domain"/>
</dbReference>
<comment type="similarity">
    <text evidence="3 11">Belongs to the RNase H family.</text>
</comment>
<evidence type="ECO:0000256" key="11">
    <source>
        <dbReference type="HAMAP-Rule" id="MF_00042"/>
    </source>
</evidence>
<feature type="binding site" evidence="11">
    <location>
        <position position="19"/>
    </location>
    <ligand>
        <name>Mg(2+)</name>
        <dbReference type="ChEBI" id="CHEBI:18420"/>
        <label>1</label>
    </ligand>
</feature>
<feature type="binding site" evidence="11">
    <location>
        <position position="57"/>
    </location>
    <ligand>
        <name>Mg(2+)</name>
        <dbReference type="ChEBI" id="CHEBI:18420"/>
        <label>1</label>
    </ligand>
</feature>
<dbReference type="Gene3D" id="3.30.420.10">
    <property type="entry name" value="Ribonuclease H-like superfamily/Ribonuclease H"/>
    <property type="match status" value="1"/>
</dbReference>
<dbReference type="InterPro" id="IPR022892">
    <property type="entry name" value="RNaseHI"/>
</dbReference>
<keyword evidence="10 11" id="KW-0460">Magnesium</keyword>
<keyword evidence="9 11" id="KW-0378">Hydrolase</keyword>
<reference evidence="13 14" key="1">
    <citation type="journal article" date="2014" name="Int. J. Syst. Evol. Microbiol.">
        <title>Complete genome sequence of Corynebacterium casei LMG S-19264T (=DSM 44701T), isolated from a smear-ripened cheese.</title>
        <authorList>
            <consortium name="US DOE Joint Genome Institute (JGI-PGF)"/>
            <person name="Walter F."/>
            <person name="Albersmeier A."/>
            <person name="Kalinowski J."/>
            <person name="Ruckert C."/>
        </authorList>
    </citation>
    <scope>NUCLEOTIDE SEQUENCE [LARGE SCALE GENOMIC DNA]</scope>
    <source>
        <strain evidence="13 14">CGMCC 1.9161</strain>
    </source>
</reference>
<comment type="function">
    <text evidence="2 11">Endonuclease that specifically degrades the RNA of RNA-DNA hybrids.</text>
</comment>
<dbReference type="Pfam" id="PF00075">
    <property type="entry name" value="RNase_H"/>
    <property type="match status" value="1"/>
</dbReference>
<dbReference type="GO" id="GO:0005737">
    <property type="term" value="C:cytoplasm"/>
    <property type="evidence" value="ECO:0007669"/>
    <property type="project" value="UniProtKB-SubCell"/>
</dbReference>
<dbReference type="GO" id="GO:0004523">
    <property type="term" value="F:RNA-DNA hybrid ribonuclease activity"/>
    <property type="evidence" value="ECO:0007669"/>
    <property type="project" value="UniProtKB-UniRule"/>
</dbReference>
<keyword evidence="14" id="KW-1185">Reference proteome</keyword>
<evidence type="ECO:0000256" key="4">
    <source>
        <dbReference type="ARBA" id="ARBA00011245"/>
    </source>
</evidence>
<dbReference type="InterPro" id="IPR036397">
    <property type="entry name" value="RNaseH_sf"/>
</dbReference>
<accession>A0A917QBU2</accession>
<keyword evidence="11" id="KW-0963">Cytoplasm</keyword>
<comment type="subcellular location">
    <subcellularLocation>
        <location evidence="11">Cytoplasm</location>
    </subcellularLocation>
</comment>
<dbReference type="FunFam" id="3.30.420.10:FF:000089">
    <property type="entry name" value="Ribonuclease H"/>
    <property type="match status" value="1"/>
</dbReference>
<dbReference type="HAMAP" id="MF_00042">
    <property type="entry name" value="RNase_H"/>
    <property type="match status" value="1"/>
</dbReference>
<dbReference type="SUPFAM" id="SSF53098">
    <property type="entry name" value="Ribonuclease H-like"/>
    <property type="match status" value="1"/>
</dbReference>
<dbReference type="RefSeq" id="WP_188914180.1">
    <property type="nucleotide sequence ID" value="NZ_BMMF01000009.1"/>
</dbReference>
<feature type="binding site" evidence="11">
    <location>
        <position position="79"/>
    </location>
    <ligand>
        <name>Mg(2+)</name>
        <dbReference type="ChEBI" id="CHEBI:18420"/>
        <label>1</label>
    </ligand>
</feature>
<feature type="binding site" evidence="11">
    <location>
        <position position="19"/>
    </location>
    <ligand>
        <name>Mg(2+)</name>
        <dbReference type="ChEBI" id="CHEBI:18420"/>
        <label>2</label>
    </ligand>
</feature>
<dbReference type="PANTHER" id="PTHR10642:SF26">
    <property type="entry name" value="RIBONUCLEASE H1"/>
    <property type="match status" value="1"/>
</dbReference>
<evidence type="ECO:0000256" key="10">
    <source>
        <dbReference type="ARBA" id="ARBA00022842"/>
    </source>
</evidence>
<evidence type="ECO:0000256" key="1">
    <source>
        <dbReference type="ARBA" id="ARBA00000077"/>
    </source>
</evidence>
<name>A0A917QBU2_9HYPH</name>
<dbReference type="GO" id="GO:0043137">
    <property type="term" value="P:DNA replication, removal of RNA primer"/>
    <property type="evidence" value="ECO:0007669"/>
    <property type="project" value="TreeGrafter"/>
</dbReference>
<gene>
    <name evidence="11 13" type="primary">rnhA</name>
    <name evidence="13" type="ORF">GCM10011322_31270</name>
</gene>